<evidence type="ECO:0000313" key="2">
    <source>
        <dbReference type="EMBL" id="QJI03516.1"/>
    </source>
</evidence>
<sequence>MGKADDMADLIAQAGFNAEHQHNLTPESRAPCFVRRADLTLLCDLALTAVACRKAAPGYRDELLEWIGVFDGHADAVIAAGLLPEEVTDGPTG</sequence>
<proteinExistence type="predicted"/>
<accession>A0A6H2A4F6</accession>
<name>A0A6H2A4F6_9ZZZZ</name>
<protein>
    <submittedName>
        <fullName evidence="1">Uncharacterized protein</fullName>
    </submittedName>
</protein>
<dbReference type="EMBL" id="MT145094">
    <property type="protein sequence ID" value="QJI03516.1"/>
    <property type="molecule type" value="Genomic_DNA"/>
</dbReference>
<dbReference type="EMBL" id="MT144565">
    <property type="protein sequence ID" value="QJA55083.1"/>
    <property type="molecule type" value="Genomic_DNA"/>
</dbReference>
<dbReference type="AlphaFoldDB" id="A0A6H2A4F6"/>
<gene>
    <name evidence="1" type="ORF">TM448A06701_0011</name>
    <name evidence="2" type="ORF">TM448B04599_0013</name>
</gene>
<reference evidence="1" key="1">
    <citation type="submission" date="2020-03" db="EMBL/GenBank/DDBJ databases">
        <title>The deep terrestrial virosphere.</title>
        <authorList>
            <person name="Holmfeldt K."/>
            <person name="Nilsson E."/>
            <person name="Simone D."/>
            <person name="Lopez-Fernandez M."/>
            <person name="Wu X."/>
            <person name="de Brujin I."/>
            <person name="Lundin D."/>
            <person name="Andersson A."/>
            <person name="Bertilsson S."/>
            <person name="Dopson M."/>
        </authorList>
    </citation>
    <scope>NUCLEOTIDE SEQUENCE</scope>
    <source>
        <strain evidence="1">TM448A06701</strain>
        <strain evidence="2">TM448B04599</strain>
    </source>
</reference>
<evidence type="ECO:0000313" key="1">
    <source>
        <dbReference type="EMBL" id="QJA55083.1"/>
    </source>
</evidence>
<organism evidence="1">
    <name type="scientific">viral metagenome</name>
    <dbReference type="NCBI Taxonomy" id="1070528"/>
    <lineage>
        <taxon>unclassified sequences</taxon>
        <taxon>metagenomes</taxon>
        <taxon>organismal metagenomes</taxon>
    </lineage>
</organism>